<sequence>MPRCGCSCRALACLPLGAGRGCTNHDVMCKPSLLAGVCPTPFLRAQENHSWNCVVRIGVTHLDRFVLCDSDVKRSRSSCQ</sequence>
<name>A0A4D5RFK6_IXOSC</name>
<proteinExistence type="predicted"/>
<reference evidence="1" key="1">
    <citation type="submission" date="2019-04" db="EMBL/GenBank/DDBJ databases">
        <title>An insight into the mialome of Ixodes scapularis.</title>
        <authorList>
            <person name="Ribeiro J.M."/>
            <person name="Mather T.N."/>
            <person name="Karim S."/>
        </authorList>
    </citation>
    <scope>NUCLEOTIDE SEQUENCE</scope>
</reference>
<evidence type="ECO:0000313" key="1">
    <source>
        <dbReference type="EMBL" id="MOY35147.1"/>
    </source>
</evidence>
<accession>A0A4D5RFK6</accession>
<protein>
    <submittedName>
        <fullName evidence="1">Putative secreted protein</fullName>
    </submittedName>
</protein>
<organism evidence="1">
    <name type="scientific">Ixodes scapularis</name>
    <name type="common">Black-legged tick</name>
    <name type="synonym">Deer tick</name>
    <dbReference type="NCBI Taxonomy" id="6945"/>
    <lineage>
        <taxon>Eukaryota</taxon>
        <taxon>Metazoa</taxon>
        <taxon>Ecdysozoa</taxon>
        <taxon>Arthropoda</taxon>
        <taxon>Chelicerata</taxon>
        <taxon>Arachnida</taxon>
        <taxon>Acari</taxon>
        <taxon>Parasitiformes</taxon>
        <taxon>Ixodida</taxon>
        <taxon>Ixodoidea</taxon>
        <taxon>Ixodidae</taxon>
        <taxon>Ixodinae</taxon>
        <taxon>Ixodes</taxon>
    </lineage>
</organism>
<dbReference type="EMBL" id="GHJT01001176">
    <property type="protein sequence ID" value="MOY35147.1"/>
    <property type="molecule type" value="Transcribed_RNA"/>
</dbReference>
<dbReference type="AlphaFoldDB" id="A0A4D5RFK6"/>